<dbReference type="Ensembl" id="ENSANIT00000011578.1">
    <property type="protein sequence ID" value="ENSANIP00000011190.1"/>
    <property type="gene ID" value="ENSANIG00000007547.1"/>
</dbReference>
<dbReference type="AlphaFoldDB" id="A0A8B9MXC1"/>
<dbReference type="InterPro" id="IPR027886">
    <property type="entry name" value="SPMIP4"/>
</dbReference>
<proteinExistence type="predicted"/>
<reference evidence="1" key="2">
    <citation type="submission" date="2025-09" db="UniProtKB">
        <authorList>
            <consortium name="Ensembl"/>
        </authorList>
    </citation>
    <scope>IDENTIFICATION</scope>
</reference>
<dbReference type="Proteomes" id="UP000694541">
    <property type="component" value="Unplaced"/>
</dbReference>
<keyword evidence="2" id="KW-1185">Reference proteome</keyword>
<sequence>MYTLQENKAKLSLFKRFQVTTTVAAIKGHFVLWVFSFRYKEFMESLHCCKLPWGAEREHRGIALSVLPEDNREKGKSPCTFVKGHQTYGSGVDPWPRGLFTEEYYDVTQLKKISFFLSFFLTTQTNPRLLCLPFPTSHPYQTHISTYAMIPNFRSHEDFDTAIDASSHQPFHPNIPTKAFDVVVLTKTRGNPYRYEVVRIPSDSQKKAVHWPGQHTYFQGCKKGQICYSNPPKIVAPNSTFKDEPLEGYTACLLQGQHPHQSNLQEQYSSSIQIPLPLFTVPTVIASYSGTMLSKIKTVASLGQQRKVTENTDKKWDVSQERATLSQTCYQKVHYLYTRPPIYKLQNITDTLQTEALYSGQLSGRPELESLPKSACSLSYEDFKPRHLDQHTISENPVSLNKPGLPLDVKSEESRILLHKLWHQEACQPSWRPGDGPRQTALPEWIPSCKVPLPSCKVPQNQTALLELQHSFCNITEGKRHKFYGFNAFYFFN</sequence>
<name>A0A8B9MXC1_9AVES</name>
<dbReference type="PANTHER" id="PTHR31393:SF2">
    <property type="entry name" value="CHROMOSOME 7 OPEN READING FRAME 31"/>
    <property type="match status" value="1"/>
</dbReference>
<accession>A0A8B9MXC1</accession>
<dbReference type="GO" id="GO:0005813">
    <property type="term" value="C:centrosome"/>
    <property type="evidence" value="ECO:0007669"/>
    <property type="project" value="TreeGrafter"/>
</dbReference>
<protein>
    <submittedName>
        <fullName evidence="1">Uncharacterized protein</fullName>
    </submittedName>
</protein>
<reference evidence="1" key="1">
    <citation type="submission" date="2025-08" db="UniProtKB">
        <authorList>
            <consortium name="Ensembl"/>
        </authorList>
    </citation>
    <scope>IDENTIFICATION</scope>
</reference>
<evidence type="ECO:0000313" key="2">
    <source>
        <dbReference type="Proteomes" id="UP000694541"/>
    </source>
</evidence>
<dbReference type="Pfam" id="PF15093">
    <property type="entry name" value="SPMIP4-like"/>
    <property type="match status" value="1"/>
</dbReference>
<evidence type="ECO:0000313" key="1">
    <source>
        <dbReference type="Ensembl" id="ENSANIP00000011190.1"/>
    </source>
</evidence>
<dbReference type="PANTHER" id="PTHR31393">
    <property type="entry name" value="C5ORF31"/>
    <property type="match status" value="1"/>
</dbReference>
<organism evidence="1 2">
    <name type="scientific">Accipiter nisus</name>
    <name type="common">Eurasian sparrowhawk</name>
    <dbReference type="NCBI Taxonomy" id="211598"/>
    <lineage>
        <taxon>Eukaryota</taxon>
        <taxon>Metazoa</taxon>
        <taxon>Chordata</taxon>
        <taxon>Craniata</taxon>
        <taxon>Vertebrata</taxon>
        <taxon>Euteleostomi</taxon>
        <taxon>Archelosauria</taxon>
        <taxon>Archosauria</taxon>
        <taxon>Dinosauria</taxon>
        <taxon>Saurischia</taxon>
        <taxon>Theropoda</taxon>
        <taxon>Coelurosauria</taxon>
        <taxon>Aves</taxon>
        <taxon>Neognathae</taxon>
        <taxon>Neoaves</taxon>
        <taxon>Telluraves</taxon>
        <taxon>Accipitrimorphae</taxon>
        <taxon>Accipitriformes</taxon>
        <taxon>Accipitridae</taxon>
        <taxon>Accipitrinae</taxon>
        <taxon>Accipiter</taxon>
    </lineage>
</organism>